<reference evidence="10" key="1">
    <citation type="submission" date="2023-08" db="EMBL/GenBank/DDBJ databases">
        <authorList>
            <person name="Chen Y."/>
            <person name="Shah S."/>
            <person name="Dougan E. K."/>
            <person name="Thang M."/>
            <person name="Chan C."/>
        </authorList>
    </citation>
    <scope>NUCLEOTIDE SEQUENCE</scope>
</reference>
<feature type="transmembrane region" description="Helical" evidence="7">
    <location>
        <begin position="542"/>
        <end position="563"/>
    </location>
</feature>
<dbReference type="PANTHER" id="PTHR24221:SF620">
    <property type="entry name" value="ABC TRANSMEMBRANE TYPE-1 DOMAIN-CONTAINING PROTEIN"/>
    <property type="match status" value="1"/>
</dbReference>
<feature type="domain" description="ABC transmembrane type-1" evidence="9">
    <location>
        <begin position="286"/>
        <end position="565"/>
    </location>
</feature>
<gene>
    <name evidence="10" type="ORF">EVOR1521_LOCUS5476</name>
</gene>
<dbReference type="GO" id="GO:0140359">
    <property type="term" value="F:ABC-type transporter activity"/>
    <property type="evidence" value="ECO:0007669"/>
    <property type="project" value="InterPro"/>
</dbReference>
<organism evidence="10 11">
    <name type="scientific">Effrenium voratum</name>
    <dbReference type="NCBI Taxonomy" id="2562239"/>
    <lineage>
        <taxon>Eukaryota</taxon>
        <taxon>Sar</taxon>
        <taxon>Alveolata</taxon>
        <taxon>Dinophyceae</taxon>
        <taxon>Suessiales</taxon>
        <taxon>Symbiodiniaceae</taxon>
        <taxon>Effrenium</taxon>
    </lineage>
</organism>
<evidence type="ECO:0000256" key="5">
    <source>
        <dbReference type="ARBA" id="ARBA00022989"/>
    </source>
</evidence>
<dbReference type="InterPro" id="IPR003439">
    <property type="entry name" value="ABC_transporter-like_ATP-bd"/>
</dbReference>
<dbReference type="SUPFAM" id="SSF90123">
    <property type="entry name" value="ABC transporter transmembrane region"/>
    <property type="match status" value="1"/>
</dbReference>
<dbReference type="EMBL" id="CAUJNA010000391">
    <property type="protein sequence ID" value="CAJ1376401.1"/>
    <property type="molecule type" value="Genomic_DNA"/>
</dbReference>
<evidence type="ECO:0000256" key="4">
    <source>
        <dbReference type="ARBA" id="ARBA00022840"/>
    </source>
</evidence>
<dbReference type="InterPro" id="IPR039421">
    <property type="entry name" value="Type_1_exporter"/>
</dbReference>
<evidence type="ECO:0000313" key="11">
    <source>
        <dbReference type="Proteomes" id="UP001178507"/>
    </source>
</evidence>
<feature type="transmembrane region" description="Helical" evidence="7">
    <location>
        <begin position="113"/>
        <end position="132"/>
    </location>
</feature>
<dbReference type="Proteomes" id="UP001178507">
    <property type="component" value="Unassembled WGS sequence"/>
</dbReference>
<dbReference type="GO" id="GO:0005524">
    <property type="term" value="F:ATP binding"/>
    <property type="evidence" value="ECO:0007669"/>
    <property type="project" value="UniProtKB-KW"/>
</dbReference>
<evidence type="ECO:0000259" key="9">
    <source>
        <dbReference type="PROSITE" id="PS50929"/>
    </source>
</evidence>
<evidence type="ECO:0000256" key="2">
    <source>
        <dbReference type="ARBA" id="ARBA00022692"/>
    </source>
</evidence>
<feature type="transmembrane region" description="Helical" evidence="7">
    <location>
        <begin position="80"/>
        <end position="101"/>
    </location>
</feature>
<feature type="domain" description="ABC transporter" evidence="8">
    <location>
        <begin position="610"/>
        <end position="852"/>
    </location>
</feature>
<sequence>MLPLTPGRYQRRSRVVARLTNLLLQFSIATGTQTARRVLLCLILLVAWVGLYGDLLGAGYTNQALQHHEDSIFARVGFRLSVLVAILLVGESTLILVYGTVVYGSVFLMQKAFVLGFFCSSSIVTLLLLARYAARYSWLIYAVPVCASLRLLLIPVIRAERVKFTRMVEMARCQSLSLETIQKAIRETPERVLSQKQRKRLLRLAEQQDQKQGRDFWEEADVSRFLRDAGAELSEHSGAAGTAALLSGVVARIGGTNATFNNYGIFATFSSGCWYLLTSAMGSFMLFAVSCFLDGCIGPLQAAMISSLTEAIIVRDESAALRHIACYAGTQLLNLVCYTALVISYSQILARGTACVQIHVAEKMLAMSSKYAATYGSGSINATFASDILRLQDLWTGVMWSLMSPLSRVLITIIYAFTVSPQVGVLALSVFPIIFVTVPQGSSSMLAASYSMAAAETIDIFQNGVSCQRMLWQCDRQHYWFLKYLQPLIHDQEMKHYEMRKKGGIVQGYVQQLVNVFVAVHIVLLAWLAVKGGITVAEFTGFVSLLSSLAAPSISLGSFYRVAVSCAGSVQRIDEFLDQESLPLLKTKVVLGHNGMDDTTHGWERQISPMQYGDVTVSHLCFRYPERNEFIINDVSLSIPAGKFVALVGGSGCGKSTLLSLLMTWLRPSSGAISLGENVSFDPSQGHTDDAARRLRKSISVVFQDKTLLRGTVLDNILISAPSGASAEDAEWAAQLAGCAEFITTSLPKAYDTLIGGADGVTLSGGQAQRLCIARALCRKPALLLLDEATSALDAATERHVLQTISSLRSNHPEEFGTLTIISVTHHLHTLEYCDMVVHLKSGGTVDHVEHIKK</sequence>
<comment type="caution">
    <text evidence="10">The sequence shown here is derived from an EMBL/GenBank/DDBJ whole genome shotgun (WGS) entry which is preliminary data.</text>
</comment>
<dbReference type="PROSITE" id="PS50893">
    <property type="entry name" value="ABC_TRANSPORTER_2"/>
    <property type="match status" value="1"/>
</dbReference>
<evidence type="ECO:0000259" key="8">
    <source>
        <dbReference type="PROSITE" id="PS50893"/>
    </source>
</evidence>
<keyword evidence="3" id="KW-0547">Nucleotide-binding</keyword>
<feature type="transmembrane region" description="Helical" evidence="7">
    <location>
        <begin position="38"/>
        <end position="60"/>
    </location>
</feature>
<dbReference type="SUPFAM" id="SSF52540">
    <property type="entry name" value="P-loop containing nucleoside triphosphate hydrolases"/>
    <property type="match status" value="1"/>
</dbReference>
<keyword evidence="6 7" id="KW-0472">Membrane</keyword>
<dbReference type="PROSITE" id="PS50929">
    <property type="entry name" value="ABC_TM1F"/>
    <property type="match status" value="1"/>
</dbReference>
<evidence type="ECO:0000256" key="1">
    <source>
        <dbReference type="ARBA" id="ARBA00004141"/>
    </source>
</evidence>
<dbReference type="InterPro" id="IPR003593">
    <property type="entry name" value="AAA+_ATPase"/>
</dbReference>
<dbReference type="SMART" id="SM00382">
    <property type="entry name" value="AAA"/>
    <property type="match status" value="1"/>
</dbReference>
<accession>A0AA36HWL2</accession>
<proteinExistence type="predicted"/>
<feature type="transmembrane region" description="Helical" evidence="7">
    <location>
        <begin position="138"/>
        <end position="157"/>
    </location>
</feature>
<dbReference type="AlphaFoldDB" id="A0AA36HWL2"/>
<feature type="transmembrane region" description="Helical" evidence="7">
    <location>
        <begin position="409"/>
        <end position="435"/>
    </location>
</feature>
<keyword evidence="5 7" id="KW-1133">Transmembrane helix</keyword>
<protein>
    <submittedName>
        <fullName evidence="10">Uncharacterized protein</fullName>
    </submittedName>
</protein>
<dbReference type="Gene3D" id="1.20.1560.10">
    <property type="entry name" value="ABC transporter type 1, transmembrane domain"/>
    <property type="match status" value="1"/>
</dbReference>
<evidence type="ECO:0000256" key="6">
    <source>
        <dbReference type="ARBA" id="ARBA00023136"/>
    </source>
</evidence>
<feature type="transmembrane region" description="Helical" evidence="7">
    <location>
        <begin position="509"/>
        <end position="530"/>
    </location>
</feature>
<dbReference type="Pfam" id="PF00005">
    <property type="entry name" value="ABC_tran"/>
    <property type="match status" value="1"/>
</dbReference>
<name>A0AA36HWL2_9DINO</name>
<evidence type="ECO:0000313" key="10">
    <source>
        <dbReference type="EMBL" id="CAJ1376401.1"/>
    </source>
</evidence>
<evidence type="ECO:0000256" key="7">
    <source>
        <dbReference type="SAM" id="Phobius"/>
    </source>
</evidence>
<dbReference type="InterPro" id="IPR011527">
    <property type="entry name" value="ABC1_TM_dom"/>
</dbReference>
<dbReference type="InterPro" id="IPR017871">
    <property type="entry name" value="ABC_transporter-like_CS"/>
</dbReference>
<dbReference type="InterPro" id="IPR036640">
    <property type="entry name" value="ABC1_TM_sf"/>
</dbReference>
<comment type="subcellular location">
    <subcellularLocation>
        <location evidence="1">Membrane</location>
        <topology evidence="1">Multi-pass membrane protein</topology>
    </subcellularLocation>
</comment>
<dbReference type="InterPro" id="IPR027417">
    <property type="entry name" value="P-loop_NTPase"/>
</dbReference>
<dbReference type="Pfam" id="PF00664">
    <property type="entry name" value="ABC_membrane"/>
    <property type="match status" value="1"/>
</dbReference>
<dbReference type="PANTHER" id="PTHR24221">
    <property type="entry name" value="ATP-BINDING CASSETTE SUB-FAMILY B"/>
    <property type="match status" value="1"/>
</dbReference>
<evidence type="ECO:0000256" key="3">
    <source>
        <dbReference type="ARBA" id="ARBA00022741"/>
    </source>
</evidence>
<dbReference type="GO" id="GO:0016020">
    <property type="term" value="C:membrane"/>
    <property type="evidence" value="ECO:0007669"/>
    <property type="project" value="UniProtKB-SubCell"/>
</dbReference>
<dbReference type="Gene3D" id="3.40.50.300">
    <property type="entry name" value="P-loop containing nucleotide triphosphate hydrolases"/>
    <property type="match status" value="1"/>
</dbReference>
<dbReference type="PROSITE" id="PS00211">
    <property type="entry name" value="ABC_TRANSPORTER_1"/>
    <property type="match status" value="1"/>
</dbReference>
<dbReference type="GO" id="GO:0016887">
    <property type="term" value="F:ATP hydrolysis activity"/>
    <property type="evidence" value="ECO:0007669"/>
    <property type="project" value="InterPro"/>
</dbReference>
<keyword evidence="4" id="KW-0067">ATP-binding</keyword>
<keyword evidence="2 7" id="KW-0812">Transmembrane</keyword>
<keyword evidence="11" id="KW-1185">Reference proteome</keyword>